<protein>
    <submittedName>
        <fullName evidence="1">Uncharacterized protein</fullName>
    </submittedName>
</protein>
<evidence type="ECO:0000313" key="1">
    <source>
        <dbReference type="EMBL" id="SBS18148.1"/>
    </source>
</evidence>
<sequence length="150" mass="17344">GFGWRTHLWTFAEDESHLDRGGGDLYTCDADHKTLPEAPCSVQGSPRAAGHTAPRSDVKLLTWNQSDWWRQLVLKCLLWTRHAVLQLHRLKLWREETGTNLRGYKVFMTLSHTGTCLFAFCTQKILICFKSLNKNEHQIQFYGLELTQLV</sequence>
<reference evidence="1" key="1">
    <citation type="submission" date="2016-05" db="EMBL/GenBank/DDBJ databases">
        <authorList>
            <person name="Lavstsen T."/>
            <person name="Jespersen J.S."/>
        </authorList>
    </citation>
    <scope>NUCLEOTIDE SEQUENCE</scope>
    <source>
        <tissue evidence="1">Brain</tissue>
    </source>
</reference>
<dbReference type="AlphaFoldDB" id="A0A1A8SJQ5"/>
<dbReference type="EMBL" id="HAEI01015679">
    <property type="protein sequence ID" value="SBS18148.1"/>
    <property type="molecule type" value="Transcribed_RNA"/>
</dbReference>
<proteinExistence type="predicted"/>
<feature type="non-terminal residue" evidence="1">
    <location>
        <position position="1"/>
    </location>
</feature>
<name>A0A1A8SJQ5_9TELE</name>
<gene>
    <name evidence="1" type="primary">Nfu_g_1_013981</name>
</gene>
<accession>A0A1A8SJQ5</accession>
<reference evidence="1" key="2">
    <citation type="submission" date="2016-06" db="EMBL/GenBank/DDBJ databases">
        <title>The genome of a short-lived fish provides insights into sex chromosome evolution and the genetic control of aging.</title>
        <authorList>
            <person name="Reichwald K."/>
            <person name="Felder M."/>
            <person name="Petzold A."/>
            <person name="Koch P."/>
            <person name="Groth M."/>
            <person name="Platzer M."/>
        </authorList>
    </citation>
    <scope>NUCLEOTIDE SEQUENCE</scope>
    <source>
        <tissue evidence="1">Brain</tissue>
    </source>
</reference>
<organism evidence="1">
    <name type="scientific">Nothobranchius rachovii</name>
    <name type="common">bluefin notho</name>
    <dbReference type="NCBI Taxonomy" id="451742"/>
    <lineage>
        <taxon>Eukaryota</taxon>
        <taxon>Metazoa</taxon>
        <taxon>Chordata</taxon>
        <taxon>Craniata</taxon>
        <taxon>Vertebrata</taxon>
        <taxon>Euteleostomi</taxon>
        <taxon>Actinopterygii</taxon>
        <taxon>Neopterygii</taxon>
        <taxon>Teleostei</taxon>
        <taxon>Neoteleostei</taxon>
        <taxon>Acanthomorphata</taxon>
        <taxon>Ovalentaria</taxon>
        <taxon>Atherinomorphae</taxon>
        <taxon>Cyprinodontiformes</taxon>
        <taxon>Nothobranchiidae</taxon>
        <taxon>Nothobranchius</taxon>
    </lineage>
</organism>